<accession>A0A6G3T4L9</accession>
<evidence type="ECO:0000313" key="1">
    <source>
        <dbReference type="EMBL" id="NEC31669.1"/>
    </source>
</evidence>
<reference evidence="1 2" key="1">
    <citation type="submission" date="2020-01" db="EMBL/GenBank/DDBJ databases">
        <title>Insect and environment-associated Actinomycetes.</title>
        <authorList>
            <person name="Currrie C."/>
            <person name="Chevrette M."/>
            <person name="Carlson C."/>
            <person name="Stubbendieck R."/>
            <person name="Wendt-Pienkowski E."/>
        </authorList>
    </citation>
    <scope>NUCLEOTIDE SEQUENCE [LARGE SCALE GENOMIC DNA]</scope>
    <source>
        <strain evidence="1 2">SID7739</strain>
    </source>
</reference>
<dbReference type="Proteomes" id="UP000475666">
    <property type="component" value="Unassembled WGS sequence"/>
</dbReference>
<gene>
    <name evidence="1" type="ORF">G3I66_00390</name>
</gene>
<comment type="caution">
    <text evidence="1">The sequence shown here is derived from an EMBL/GenBank/DDBJ whole genome shotgun (WGS) entry which is preliminary data.</text>
</comment>
<name>A0A6G3T4L9_9ACTN</name>
<protein>
    <submittedName>
        <fullName evidence="1">Uncharacterized protein</fullName>
    </submittedName>
</protein>
<sequence length="61" mass="6442">MTAPAPGGGRGLGRWAELSFRPTGHSPCRGLAISSKRADNDRKVIAKQGGWVENTAAMEGY</sequence>
<proteinExistence type="predicted"/>
<evidence type="ECO:0000313" key="2">
    <source>
        <dbReference type="Proteomes" id="UP000475666"/>
    </source>
</evidence>
<dbReference type="RefSeq" id="WP_164270330.1">
    <property type="nucleotide sequence ID" value="NZ_JAAGMQ010000006.1"/>
</dbReference>
<organism evidence="1 2">
    <name type="scientific">Streptomyces rubrogriseus</name>
    <dbReference type="NCBI Taxonomy" id="194673"/>
    <lineage>
        <taxon>Bacteria</taxon>
        <taxon>Bacillati</taxon>
        <taxon>Actinomycetota</taxon>
        <taxon>Actinomycetes</taxon>
        <taxon>Kitasatosporales</taxon>
        <taxon>Streptomycetaceae</taxon>
        <taxon>Streptomyces</taxon>
        <taxon>Streptomyces violaceoruber group</taxon>
    </lineage>
</organism>
<dbReference type="EMBL" id="JAAGMQ010000006">
    <property type="protein sequence ID" value="NEC31669.1"/>
    <property type="molecule type" value="Genomic_DNA"/>
</dbReference>
<dbReference type="AlphaFoldDB" id="A0A6G3T4L9"/>